<feature type="domain" description="Ubiquitin-like" evidence="2">
    <location>
        <begin position="31"/>
        <end position="85"/>
    </location>
</feature>
<dbReference type="PROSITE" id="PS50053">
    <property type="entry name" value="UBIQUITIN_2"/>
    <property type="match status" value="1"/>
</dbReference>
<dbReference type="Gene3D" id="3.10.20.90">
    <property type="entry name" value="Phosphatidylinositol 3-kinase Catalytic Subunit, Chain A, domain 1"/>
    <property type="match status" value="1"/>
</dbReference>
<accession>A0A673CZT0</accession>
<proteinExistence type="predicted"/>
<dbReference type="InParanoid" id="A0A673CZT0"/>
<dbReference type="CDD" id="cd17039">
    <property type="entry name" value="Ubl_ubiquitin_like"/>
    <property type="match status" value="1"/>
</dbReference>
<name>A0A673CZT0_9TELE</name>
<dbReference type="InterPro" id="IPR015496">
    <property type="entry name" value="Ubiquilin"/>
</dbReference>
<dbReference type="PANTHER" id="PTHR10677">
    <property type="entry name" value="UBIQUILIN"/>
    <property type="match status" value="1"/>
</dbReference>
<dbReference type="GO" id="GO:0031593">
    <property type="term" value="F:polyubiquitin modification-dependent protein binding"/>
    <property type="evidence" value="ECO:0007669"/>
    <property type="project" value="TreeGrafter"/>
</dbReference>
<evidence type="ECO:0000313" key="4">
    <source>
        <dbReference type="Proteomes" id="UP000472271"/>
    </source>
</evidence>
<dbReference type="InterPro" id="IPR029071">
    <property type="entry name" value="Ubiquitin-like_domsf"/>
</dbReference>
<feature type="compositionally biased region" description="Basic and acidic residues" evidence="1">
    <location>
        <begin position="93"/>
        <end position="120"/>
    </location>
</feature>
<dbReference type="GO" id="GO:0006511">
    <property type="term" value="P:ubiquitin-dependent protein catabolic process"/>
    <property type="evidence" value="ECO:0007669"/>
    <property type="project" value="TreeGrafter"/>
</dbReference>
<dbReference type="SMART" id="SM00213">
    <property type="entry name" value="UBQ"/>
    <property type="match status" value="1"/>
</dbReference>
<evidence type="ECO:0000313" key="3">
    <source>
        <dbReference type="Ensembl" id="ENSSORP00005058567.1"/>
    </source>
</evidence>
<dbReference type="PRINTS" id="PR00348">
    <property type="entry name" value="UBIQUITIN"/>
</dbReference>
<sequence length="120" mass="13567">MVIYQVMVIRPDRRSTLMDVCDNEEQMKKVTVLELRKKICDRLGKNPDDLTLIFTGQVLEDGRTLSSYGIQHMSTIHVLIRQPGGGGPCEPHGLGDRTGRNMSKERLDEFNHEPGSESSR</sequence>
<organism evidence="3 4">
    <name type="scientific">Sphaeramia orbicularis</name>
    <name type="common">orbiculate cardinalfish</name>
    <dbReference type="NCBI Taxonomy" id="375764"/>
    <lineage>
        <taxon>Eukaryota</taxon>
        <taxon>Metazoa</taxon>
        <taxon>Chordata</taxon>
        <taxon>Craniata</taxon>
        <taxon>Vertebrata</taxon>
        <taxon>Euteleostomi</taxon>
        <taxon>Actinopterygii</taxon>
        <taxon>Neopterygii</taxon>
        <taxon>Teleostei</taxon>
        <taxon>Neoteleostei</taxon>
        <taxon>Acanthomorphata</taxon>
        <taxon>Gobiaria</taxon>
        <taxon>Kurtiformes</taxon>
        <taxon>Apogonoidei</taxon>
        <taxon>Apogonidae</taxon>
        <taxon>Apogoninae</taxon>
        <taxon>Sphaeramia</taxon>
    </lineage>
</organism>
<dbReference type="Ensembl" id="ENSSORT00005059893.1">
    <property type="protein sequence ID" value="ENSSORP00005058567.1"/>
    <property type="gene ID" value="ENSSORG00005025840.1"/>
</dbReference>
<feature type="region of interest" description="Disordered" evidence="1">
    <location>
        <begin position="82"/>
        <end position="120"/>
    </location>
</feature>
<dbReference type="PANTHER" id="PTHR10677:SF3">
    <property type="entry name" value="FI07626P-RELATED"/>
    <property type="match status" value="1"/>
</dbReference>
<dbReference type="Proteomes" id="UP000472271">
    <property type="component" value="Chromosome 18"/>
</dbReference>
<evidence type="ECO:0000259" key="2">
    <source>
        <dbReference type="PROSITE" id="PS50053"/>
    </source>
</evidence>
<dbReference type="SUPFAM" id="SSF54236">
    <property type="entry name" value="Ubiquitin-like"/>
    <property type="match status" value="1"/>
</dbReference>
<reference evidence="3" key="1">
    <citation type="submission" date="2019-06" db="EMBL/GenBank/DDBJ databases">
        <authorList>
            <consortium name="Wellcome Sanger Institute Data Sharing"/>
        </authorList>
    </citation>
    <scope>NUCLEOTIDE SEQUENCE [LARGE SCALE GENOMIC DNA]</scope>
</reference>
<dbReference type="OrthoDB" id="428577at2759"/>
<protein>
    <submittedName>
        <fullName evidence="3">Ubiquilin-4-like</fullName>
    </submittedName>
</protein>
<reference evidence="3" key="3">
    <citation type="submission" date="2025-09" db="UniProtKB">
        <authorList>
            <consortium name="Ensembl"/>
        </authorList>
    </citation>
    <scope>IDENTIFICATION</scope>
</reference>
<dbReference type="GO" id="GO:0005829">
    <property type="term" value="C:cytosol"/>
    <property type="evidence" value="ECO:0007669"/>
    <property type="project" value="TreeGrafter"/>
</dbReference>
<dbReference type="Pfam" id="PF00240">
    <property type="entry name" value="ubiquitin"/>
    <property type="match status" value="1"/>
</dbReference>
<dbReference type="InterPro" id="IPR000626">
    <property type="entry name" value="Ubiquitin-like_dom"/>
</dbReference>
<reference evidence="3" key="2">
    <citation type="submission" date="2025-08" db="UniProtKB">
        <authorList>
            <consortium name="Ensembl"/>
        </authorList>
    </citation>
    <scope>IDENTIFICATION</scope>
</reference>
<dbReference type="InterPro" id="IPR019956">
    <property type="entry name" value="Ubiquitin_dom"/>
</dbReference>
<keyword evidence="4" id="KW-1185">Reference proteome</keyword>
<gene>
    <name evidence="3" type="primary">zgc:194655</name>
</gene>
<evidence type="ECO:0000256" key="1">
    <source>
        <dbReference type="SAM" id="MobiDB-lite"/>
    </source>
</evidence>
<dbReference type="AlphaFoldDB" id="A0A673CZT0"/>